<protein>
    <submittedName>
        <fullName evidence="4">Zinc finger protein</fullName>
    </submittedName>
</protein>
<evidence type="ECO:0000313" key="5">
    <source>
        <dbReference type="Proteomes" id="UP000326759"/>
    </source>
</evidence>
<evidence type="ECO:0000313" key="4">
    <source>
        <dbReference type="EMBL" id="KAB7495238.1"/>
    </source>
</evidence>
<feature type="region of interest" description="Disordered" evidence="2">
    <location>
        <begin position="281"/>
        <end position="315"/>
    </location>
</feature>
<feature type="compositionally biased region" description="Basic and acidic residues" evidence="2">
    <location>
        <begin position="1350"/>
        <end position="1361"/>
    </location>
</feature>
<keyword evidence="1" id="KW-0863">Zinc-finger</keyword>
<evidence type="ECO:0000256" key="1">
    <source>
        <dbReference type="PROSITE-ProRule" id="PRU00723"/>
    </source>
</evidence>
<comment type="caution">
    <text evidence="4">The sequence shown here is derived from an EMBL/GenBank/DDBJ whole genome shotgun (WGS) entry which is preliminary data.</text>
</comment>
<feature type="region of interest" description="Disordered" evidence="2">
    <location>
        <begin position="832"/>
        <end position="855"/>
    </location>
</feature>
<sequence>MDSYRRSGTTPITCTYWRNSDCFKGDRCSFLHGFICRDDGICSDPSCKRKHFKQRDPSTYLKRQGSRQRYRSRSRSPYSKRGSHSPYSRRRSPRRRSRTPRRTYSPRRSRSRNKLKLIMDAEKNLDEALGNRNNHDKIMSDNAKIVELESEDKSEAFEMFEKSKPKVSPYQNSSTSSLSPTLKSLEMLKNMPKVFSQSPTEAKSDIKEKNKELYVQKLTEDDLFNEAFCKALNKGRDSESGEKINECNQSSVLPPVLKHPLNAESLAKPFQEKLYGYEQQSNSSSSLWTPALDRSKNHNSSKPSQPVSNWEIDTPYVGRNRATETLLPVEKKVVDMPPPSFVPIEETKKKKKKKRRRSSSSSSSSSSEDEAKKNESIESALTRKKKILSKVWTLMAQKKKLESQRDETVLNHKGDGKSLTVLLKENSALSSEIDRQIFLMNQMVQNINEKLGMSKVEAQQQEFFFQPSMYKDSKSLQVSGKKMSEKSLQKSISKFLKPSDETPKETSSQSPLRKSQKVSSPSSKHSKKSASPIPVTRKSKKLQRSHSRSRSRSHERKKSPSVEKKGSKKTDKKTKKEKSPFESQVKIKKKKETKKIVIPAKVKIESEPEGQIEYAPSAAMKPHIKYIDQGMHWCKLCNEFLDTVKDYIGHIESGNHLENLKDDPKIWLTVVPKIEKDPVNVNAPVISIPLQGMEFIHSFPAFYCSLCDSIIKTKEEAQDHSETKLHVSKYKDHLSRNPLYEAAYVREKMAAFAKYSVDKERRKEKNPSLEHMKKQDFFGEVKNKTDEDIGQDEEEYLLEGSSYNPTVDESSSDKNNYTSAVTINTSSIRVASRGSISASTSVEETVEKEESKTNTKVDITVSNEIEPLKVVENSHSDKSEKVRVVQTKKNELEDDIKRSLSEEEERKLQVLKKRVAEYKENPPTNEVKPMLKTDTGIENKTKHQMIKKDKESSLSPKSKRSSDSNQSSRLQIKKYSNVIIGKMPFLKKPKGSSSASKSNQDHKTEEKDSLTEAEQRISKMFESFKSTFAESQNSGVLPPTVPRNTEYITEIESCESGTTFIKKFGPTLNPQGYSDNDDSQEVPMEISHDEHYSQENNSVNEICHSLMDIPVPVDPKENVRNNLVSPVESKLKVDMNNPHLSQLSAAAAMYKEAVSSYQSISIPPPPYIQMPAVPPMMYPYNPQSSTGIAEDYMDEYNSYNPQPPAVIPEEYIDGINSSYNPLPPMRTPGEYIEGLNPPPPGTEEGSSNSNPASEVDSPDSFLCQKTPPPPGTEDETPTLSRASTSSQQVPSTENRPNGQDYFKDILSDLPVLSYDSCPTRGPPSTKDETSQQSLVQEGLELLEFADEDEKNSNEKVIRKESPPSPLSY</sequence>
<gene>
    <name evidence="4" type="ORF">Anas_04490</name>
</gene>
<feature type="compositionally biased region" description="Basic residues" evidence="2">
    <location>
        <begin position="81"/>
        <end position="113"/>
    </location>
</feature>
<feature type="region of interest" description="Disordered" evidence="2">
    <location>
        <begin position="47"/>
        <end position="113"/>
    </location>
</feature>
<feature type="region of interest" description="Disordered" evidence="2">
    <location>
        <begin position="1217"/>
        <end position="1368"/>
    </location>
</feature>
<keyword evidence="1" id="KW-0479">Metal-binding</keyword>
<dbReference type="PANTHER" id="PTHR15577">
    <property type="entry name" value="ZINC FINGER CONTAINING PROTEIN"/>
    <property type="match status" value="1"/>
</dbReference>
<dbReference type="InterPro" id="IPR000571">
    <property type="entry name" value="Znf_CCCH"/>
</dbReference>
<dbReference type="SMART" id="SM00451">
    <property type="entry name" value="ZnF_U1"/>
    <property type="match status" value="2"/>
</dbReference>
<feature type="compositionally biased region" description="Basic and acidic residues" evidence="2">
    <location>
        <begin position="999"/>
        <end position="1016"/>
    </location>
</feature>
<dbReference type="GO" id="GO:0005654">
    <property type="term" value="C:nucleoplasm"/>
    <property type="evidence" value="ECO:0007669"/>
    <property type="project" value="TreeGrafter"/>
</dbReference>
<dbReference type="InterPro" id="IPR055309">
    <property type="entry name" value="Znf318-like"/>
</dbReference>
<dbReference type="EMBL" id="SEYY01022881">
    <property type="protein sequence ID" value="KAB7495238.1"/>
    <property type="molecule type" value="Genomic_DNA"/>
</dbReference>
<dbReference type="GO" id="GO:0003676">
    <property type="term" value="F:nucleic acid binding"/>
    <property type="evidence" value="ECO:0007669"/>
    <property type="project" value="InterPro"/>
</dbReference>
<feature type="compositionally biased region" description="Basic residues" evidence="2">
    <location>
        <begin position="537"/>
        <end position="557"/>
    </location>
</feature>
<name>A0A5N5SNF4_9CRUS</name>
<feature type="domain" description="C3H1-type" evidence="3">
    <location>
        <begin position="8"/>
        <end position="35"/>
    </location>
</feature>
<feature type="compositionally biased region" description="Basic residues" evidence="2">
    <location>
        <begin position="64"/>
        <end position="74"/>
    </location>
</feature>
<feature type="region of interest" description="Disordered" evidence="2">
    <location>
        <begin position="476"/>
        <end position="586"/>
    </location>
</feature>
<dbReference type="InterPro" id="IPR013087">
    <property type="entry name" value="Znf_C2H2_type"/>
</dbReference>
<dbReference type="OrthoDB" id="10072641at2759"/>
<feature type="compositionally biased region" description="Polar residues" evidence="2">
    <location>
        <begin position="1279"/>
        <end position="1297"/>
    </location>
</feature>
<dbReference type="InterPro" id="IPR003604">
    <property type="entry name" value="Matrin/U1-like-C_Znf_C2H2"/>
</dbReference>
<dbReference type="PANTHER" id="PTHR15577:SF2">
    <property type="entry name" value="ZINC FINGER PROTEIN 318"/>
    <property type="match status" value="1"/>
</dbReference>
<feature type="compositionally biased region" description="Polar residues" evidence="2">
    <location>
        <begin position="298"/>
        <end position="308"/>
    </location>
</feature>
<reference evidence="4 5" key="1">
    <citation type="journal article" date="2019" name="PLoS Biol.">
        <title>Sex chromosomes control vertical transmission of feminizing Wolbachia symbionts in an isopod.</title>
        <authorList>
            <person name="Becking T."/>
            <person name="Chebbi M.A."/>
            <person name="Giraud I."/>
            <person name="Moumen B."/>
            <person name="Laverre T."/>
            <person name="Caubet Y."/>
            <person name="Peccoud J."/>
            <person name="Gilbert C."/>
            <person name="Cordaux R."/>
        </authorList>
    </citation>
    <scope>NUCLEOTIDE SEQUENCE [LARGE SCALE GENOMIC DNA]</scope>
    <source>
        <strain evidence="4">ANa2</strain>
        <tissue evidence="4">Whole body excluding digestive tract and cuticle</tissue>
    </source>
</reference>
<feature type="region of interest" description="Disordered" evidence="2">
    <location>
        <begin position="328"/>
        <end position="376"/>
    </location>
</feature>
<dbReference type="GO" id="GO:0008270">
    <property type="term" value="F:zinc ion binding"/>
    <property type="evidence" value="ECO:0007669"/>
    <property type="project" value="UniProtKB-KW"/>
</dbReference>
<evidence type="ECO:0000256" key="2">
    <source>
        <dbReference type="SAM" id="MobiDB-lite"/>
    </source>
</evidence>
<dbReference type="GO" id="GO:0045892">
    <property type="term" value="P:negative regulation of DNA-templated transcription"/>
    <property type="evidence" value="ECO:0007669"/>
    <property type="project" value="TreeGrafter"/>
</dbReference>
<dbReference type="Proteomes" id="UP000326759">
    <property type="component" value="Unassembled WGS sequence"/>
</dbReference>
<proteinExistence type="predicted"/>
<keyword evidence="1" id="KW-0862">Zinc</keyword>
<feature type="compositionally biased region" description="Basic and acidic residues" evidence="2">
    <location>
        <begin position="558"/>
        <end position="569"/>
    </location>
</feature>
<dbReference type="PROSITE" id="PS00028">
    <property type="entry name" value="ZINC_FINGER_C2H2_1"/>
    <property type="match status" value="1"/>
</dbReference>
<feature type="region of interest" description="Disordered" evidence="2">
    <location>
        <begin position="915"/>
        <end position="1016"/>
    </location>
</feature>
<accession>A0A5N5SNF4</accession>
<organism evidence="4 5">
    <name type="scientific">Armadillidium nasatum</name>
    <dbReference type="NCBI Taxonomy" id="96803"/>
    <lineage>
        <taxon>Eukaryota</taxon>
        <taxon>Metazoa</taxon>
        <taxon>Ecdysozoa</taxon>
        <taxon>Arthropoda</taxon>
        <taxon>Crustacea</taxon>
        <taxon>Multicrustacea</taxon>
        <taxon>Malacostraca</taxon>
        <taxon>Eumalacostraca</taxon>
        <taxon>Peracarida</taxon>
        <taxon>Isopoda</taxon>
        <taxon>Oniscidea</taxon>
        <taxon>Crinocheta</taxon>
        <taxon>Armadillidiidae</taxon>
        <taxon>Armadillidium</taxon>
    </lineage>
</organism>
<dbReference type="PROSITE" id="PS50103">
    <property type="entry name" value="ZF_C3H1"/>
    <property type="match status" value="1"/>
</dbReference>
<keyword evidence="5" id="KW-1185">Reference proteome</keyword>
<evidence type="ECO:0000259" key="3">
    <source>
        <dbReference type="PROSITE" id="PS50103"/>
    </source>
</evidence>
<feature type="zinc finger region" description="C3H1-type" evidence="1">
    <location>
        <begin position="8"/>
        <end position="35"/>
    </location>
</feature>
<feature type="compositionally biased region" description="Basic residues" evidence="2">
    <location>
        <begin position="349"/>
        <end position="358"/>
    </location>
</feature>
<feature type="compositionally biased region" description="Basic and acidic residues" evidence="2">
    <location>
        <begin position="929"/>
        <end position="952"/>
    </location>
</feature>
<dbReference type="GO" id="GO:0045893">
    <property type="term" value="P:positive regulation of DNA-templated transcription"/>
    <property type="evidence" value="ECO:0007669"/>
    <property type="project" value="TreeGrafter"/>
</dbReference>